<keyword evidence="4 6" id="KW-1133">Transmembrane helix</keyword>
<gene>
    <name evidence="9" type="ORF">EYC82_13200</name>
</gene>
<evidence type="ECO:0000256" key="5">
    <source>
        <dbReference type="ARBA" id="ARBA00023136"/>
    </source>
</evidence>
<dbReference type="InterPro" id="IPR006685">
    <property type="entry name" value="MscS_channel_2nd"/>
</dbReference>
<comment type="subcellular location">
    <subcellularLocation>
        <location evidence="1">Endomembrane system</location>
        <topology evidence="1">Multi-pass membrane protein</topology>
    </subcellularLocation>
</comment>
<name>A0ABT3T7R9_9GAMM</name>
<feature type="transmembrane region" description="Helical" evidence="6">
    <location>
        <begin position="95"/>
        <end position="114"/>
    </location>
</feature>
<keyword evidence="3 6" id="KW-0812">Transmembrane</keyword>
<evidence type="ECO:0000256" key="1">
    <source>
        <dbReference type="ARBA" id="ARBA00004127"/>
    </source>
</evidence>
<keyword evidence="10" id="KW-1185">Reference proteome</keyword>
<feature type="transmembrane region" description="Helical" evidence="6">
    <location>
        <begin position="64"/>
        <end position="83"/>
    </location>
</feature>
<dbReference type="Gene3D" id="2.30.30.60">
    <property type="match status" value="1"/>
</dbReference>
<dbReference type="Pfam" id="PF21082">
    <property type="entry name" value="MS_channel_3rd"/>
    <property type="match status" value="1"/>
</dbReference>
<comment type="similarity">
    <text evidence="2">Belongs to the MscS (TC 1.A.23) family.</text>
</comment>
<keyword evidence="5 6" id="KW-0472">Membrane</keyword>
<evidence type="ECO:0000256" key="4">
    <source>
        <dbReference type="ARBA" id="ARBA00022989"/>
    </source>
</evidence>
<feature type="transmembrane region" description="Helical" evidence="6">
    <location>
        <begin position="135"/>
        <end position="153"/>
    </location>
</feature>
<proteinExistence type="inferred from homology"/>
<dbReference type="PANTHER" id="PTHR30414:SF0">
    <property type="entry name" value="MINICONDUCTANCE MECHANOSENSITIVE CHANNEL YBDG"/>
    <property type="match status" value="1"/>
</dbReference>
<dbReference type="Proteomes" id="UP001143304">
    <property type="component" value="Unassembled WGS sequence"/>
</dbReference>
<evidence type="ECO:0000256" key="6">
    <source>
        <dbReference type="SAM" id="Phobius"/>
    </source>
</evidence>
<evidence type="ECO:0000259" key="8">
    <source>
        <dbReference type="Pfam" id="PF21082"/>
    </source>
</evidence>
<accession>A0ABT3T7R9</accession>
<evidence type="ECO:0000313" key="10">
    <source>
        <dbReference type="Proteomes" id="UP001143304"/>
    </source>
</evidence>
<dbReference type="InterPro" id="IPR030192">
    <property type="entry name" value="YbdG"/>
</dbReference>
<organism evidence="9 10">
    <name type="scientific">Candidatus Marimicrobium litorale</name>
    <dbReference type="NCBI Taxonomy" id="2518991"/>
    <lineage>
        <taxon>Bacteria</taxon>
        <taxon>Pseudomonadati</taxon>
        <taxon>Pseudomonadota</taxon>
        <taxon>Gammaproteobacteria</taxon>
        <taxon>Cellvibrionales</taxon>
        <taxon>Halieaceae</taxon>
        <taxon>Marimicrobium</taxon>
    </lineage>
</organism>
<evidence type="ECO:0000256" key="2">
    <source>
        <dbReference type="ARBA" id="ARBA00008017"/>
    </source>
</evidence>
<dbReference type="Pfam" id="PF00924">
    <property type="entry name" value="MS_channel_2nd"/>
    <property type="match status" value="1"/>
</dbReference>
<dbReference type="InterPro" id="IPR010920">
    <property type="entry name" value="LSM_dom_sf"/>
</dbReference>
<evidence type="ECO:0000313" key="9">
    <source>
        <dbReference type="EMBL" id="MCX2978318.1"/>
    </source>
</evidence>
<dbReference type="SUPFAM" id="SSF50182">
    <property type="entry name" value="Sm-like ribonucleoproteins"/>
    <property type="match status" value="1"/>
</dbReference>
<protein>
    <submittedName>
        <fullName evidence="9">Mechanosensitive ion channel family protein</fullName>
    </submittedName>
</protein>
<dbReference type="EMBL" id="SHNO01000001">
    <property type="protein sequence ID" value="MCX2978318.1"/>
    <property type="molecule type" value="Genomic_DNA"/>
</dbReference>
<feature type="domain" description="Mechanosensitive ion channel MscS" evidence="7">
    <location>
        <begin position="177"/>
        <end position="245"/>
    </location>
</feature>
<dbReference type="InterPro" id="IPR049278">
    <property type="entry name" value="MS_channel_C"/>
</dbReference>
<feature type="domain" description="Mechanosensitive ion channel MscS C-terminal" evidence="8">
    <location>
        <begin position="332"/>
        <end position="393"/>
    </location>
</feature>
<comment type="caution">
    <text evidence="9">The sequence shown here is derived from an EMBL/GenBank/DDBJ whole genome shotgun (WGS) entry which is preliminary data.</text>
</comment>
<feature type="transmembrane region" description="Helical" evidence="6">
    <location>
        <begin position="159"/>
        <end position="175"/>
    </location>
</feature>
<feature type="transmembrane region" description="Helical" evidence="6">
    <location>
        <begin position="15"/>
        <end position="43"/>
    </location>
</feature>
<dbReference type="PANTHER" id="PTHR30414">
    <property type="entry name" value="MINICONDUCTANCE MECHANOSENSITIVE CHANNEL YBDG"/>
    <property type="match status" value="1"/>
</dbReference>
<evidence type="ECO:0000256" key="3">
    <source>
        <dbReference type="ARBA" id="ARBA00022692"/>
    </source>
</evidence>
<evidence type="ECO:0000259" key="7">
    <source>
        <dbReference type="Pfam" id="PF00924"/>
    </source>
</evidence>
<dbReference type="InterPro" id="IPR023408">
    <property type="entry name" value="MscS_beta-dom_sf"/>
</dbReference>
<reference evidence="9" key="1">
    <citation type="submission" date="2019-02" db="EMBL/GenBank/DDBJ databases">
        <authorList>
            <person name="Li S.-H."/>
        </authorList>
    </citation>
    <scope>NUCLEOTIDE SEQUENCE</scope>
    <source>
        <strain evidence="9">IMCC11814</strain>
    </source>
</reference>
<sequence length="412" mass="45719">MIEALSQYHEMTPALVYIAGLLIVAWLAYLFASRVLLTVVRALASRTQHTWDDALVKNKVGARLAQLVPAVVINMGVQIMPGISESLEKLAMNLASAYMIVIVTITLVAALNALNDIYEANPEARKRPIKGFVQLLQLALMILGALLFIASLLDQSPVILLSGFGAMTAVLLLIFKDTLLSLVASVQLTAQDLVRVGDWIEVPQFGADGDVVDVELHTVRVQNWDKTITTIPTHRLISDSFKNWRGMSVSGGRRIKRALNLDASSIHFLSDEEITRCKRFALLTDYLTDKEGELDQHNSKILASGPAEIDPGVNRRRLTNIGTFRAYVWQYLRQHPQIRQDMTLLVRPLPPGAEGVPIEIYCFTSTTEWAAYEDIQADIFDHVLAIVEEFGLRLFQQPAGTDFSKNACKPVA</sequence>